<reference evidence="2" key="1">
    <citation type="submission" date="2022-11" db="UniProtKB">
        <authorList>
            <consortium name="WormBaseParasite"/>
        </authorList>
    </citation>
    <scope>IDENTIFICATION</scope>
</reference>
<sequence length="116" mass="12731">MTAVSGKSESVVTSRATSQMCSPYRAADPSTSVTYNFVTVDFSLYLRGGQSNPASCRHRAEARGARLIADTAMVAVDEVLADSSIDGMLQLPLVSRLVADIFAHIFLRCEHFRFRR</sequence>
<accession>A0A914S939</accession>
<organism evidence="1 2">
    <name type="scientific">Parascaris equorum</name>
    <name type="common">Equine roundworm</name>
    <dbReference type="NCBI Taxonomy" id="6256"/>
    <lineage>
        <taxon>Eukaryota</taxon>
        <taxon>Metazoa</taxon>
        <taxon>Ecdysozoa</taxon>
        <taxon>Nematoda</taxon>
        <taxon>Chromadorea</taxon>
        <taxon>Rhabditida</taxon>
        <taxon>Spirurina</taxon>
        <taxon>Ascaridomorpha</taxon>
        <taxon>Ascaridoidea</taxon>
        <taxon>Ascarididae</taxon>
        <taxon>Parascaris</taxon>
    </lineage>
</organism>
<name>A0A914S939_PAREQ</name>
<dbReference type="WBParaSite" id="PEQ_0001373401-mRNA-1">
    <property type="protein sequence ID" value="PEQ_0001373401-mRNA-1"/>
    <property type="gene ID" value="PEQ_0001373401"/>
</dbReference>
<protein>
    <submittedName>
        <fullName evidence="2">Uncharacterized protein</fullName>
    </submittedName>
</protein>
<proteinExistence type="predicted"/>
<evidence type="ECO:0000313" key="2">
    <source>
        <dbReference type="WBParaSite" id="PEQ_0001373401-mRNA-1"/>
    </source>
</evidence>
<dbReference type="Proteomes" id="UP000887564">
    <property type="component" value="Unplaced"/>
</dbReference>
<evidence type="ECO:0000313" key="1">
    <source>
        <dbReference type="Proteomes" id="UP000887564"/>
    </source>
</evidence>
<dbReference type="AlphaFoldDB" id="A0A914S939"/>
<keyword evidence="1" id="KW-1185">Reference proteome</keyword>